<evidence type="ECO:0000313" key="2">
    <source>
        <dbReference type="Proteomes" id="UP000018502"/>
    </source>
</evidence>
<organism evidence="1 2">
    <name type="scientific">Mycobacteroides abscessus MAB_091912_2446</name>
    <dbReference type="NCBI Taxonomy" id="1335414"/>
    <lineage>
        <taxon>Bacteria</taxon>
        <taxon>Bacillati</taxon>
        <taxon>Actinomycetota</taxon>
        <taxon>Actinomycetes</taxon>
        <taxon>Mycobacteriales</taxon>
        <taxon>Mycobacteriaceae</taxon>
        <taxon>Mycobacteroides</taxon>
        <taxon>Mycobacteroides abscessus</taxon>
    </lineage>
</organism>
<sequence>MSRGVRMSDWLATDYRRLSDPGPVVPDWFWVDDEYDEKGNPR</sequence>
<gene>
    <name evidence="1" type="ORF">L833_4675</name>
</gene>
<accession>A0A829M825</accession>
<protein>
    <submittedName>
        <fullName evidence="1">Uncharacterized protein</fullName>
    </submittedName>
</protein>
<name>A0A829M825_9MYCO</name>
<dbReference type="EMBL" id="AYTF01000002">
    <property type="protein sequence ID" value="ESV62270.1"/>
    <property type="molecule type" value="Genomic_DNA"/>
</dbReference>
<proteinExistence type="predicted"/>
<comment type="caution">
    <text evidence="1">The sequence shown here is derived from an EMBL/GenBank/DDBJ whole genome shotgun (WGS) entry which is preliminary data.</text>
</comment>
<dbReference type="Proteomes" id="UP000018502">
    <property type="component" value="Unassembled WGS sequence"/>
</dbReference>
<evidence type="ECO:0000313" key="1">
    <source>
        <dbReference type="EMBL" id="ESV62270.1"/>
    </source>
</evidence>
<dbReference type="AlphaFoldDB" id="A0A829M825"/>
<reference evidence="1 2" key="1">
    <citation type="journal article" date="2014" name="Emerg. Infect. Dis.">
        <title>High-level Relatedness among Mycobacterium abscessus subsp. massiliense Strains from Widely Separated Outbreaks.</title>
        <authorList>
            <person name="Tettelin H."/>
            <person name="Davidson R.M."/>
            <person name="Agrawal S."/>
            <person name="Aitken M.L."/>
            <person name="Shallom S."/>
            <person name="Hasan N.A."/>
            <person name="Strong M."/>
            <person name="Nogueira de Moura V.C."/>
            <person name="De Groote M.A."/>
            <person name="Duarte R.S."/>
            <person name="Hine E."/>
            <person name="Parankush S."/>
            <person name="Su Q."/>
            <person name="Daugherty S.C."/>
            <person name="Fraser C.M."/>
            <person name="Brown-Elliott B.A."/>
            <person name="Wallace R.J.Jr."/>
            <person name="Holland S.M."/>
            <person name="Sampaio E.P."/>
            <person name="Olivier K.N."/>
            <person name="Jackson M."/>
            <person name="Zelazny A.M."/>
        </authorList>
    </citation>
    <scope>NUCLEOTIDE SEQUENCE [LARGE SCALE GENOMIC DNA]</scope>
    <source>
        <strain evidence="1 2">MAB_091912_2446</strain>
    </source>
</reference>